<dbReference type="NCBIfam" id="TIGR02532">
    <property type="entry name" value="IV_pilin_GFxxxE"/>
    <property type="match status" value="1"/>
</dbReference>
<dbReference type="EMBL" id="CABVGY010000002">
    <property type="protein sequence ID" value="VVM46281.1"/>
    <property type="molecule type" value="Genomic_DNA"/>
</dbReference>
<comment type="PTM">
    <text evidence="9">Cleaved by prepilin peptidase.</text>
</comment>
<sequence length="118" mass="13088">MGGFTLLEIMVALTVFATLAAAVLSASQYVVKQRGAVEARLFAAWLADNRLNELRLQTGLSVGQQQQLVSMNRRDWLLHQHIRATADPRLLQVDIQVSPSNSTHPLYRGSGWIPVAHE</sequence>
<keyword evidence="8" id="KW-0472">Membrane</keyword>
<dbReference type="GO" id="GO:0015627">
    <property type="term" value="C:type II protein secretion system complex"/>
    <property type="evidence" value="ECO:0007669"/>
    <property type="project" value="UniProtKB-UniRule"/>
</dbReference>
<evidence type="ECO:0000313" key="12">
    <source>
        <dbReference type="Proteomes" id="UP000326729"/>
    </source>
</evidence>
<reference evidence="11 12" key="1">
    <citation type="submission" date="2019-09" db="EMBL/GenBank/DDBJ databases">
        <authorList>
            <person name="Chandra G."/>
            <person name="Truman W A."/>
        </authorList>
    </citation>
    <scope>NUCLEOTIDE SEQUENCE [LARGE SCALE GENOMIC DNA]</scope>
    <source>
        <strain evidence="11">PS659</strain>
    </source>
</reference>
<dbReference type="GO" id="GO:0005886">
    <property type="term" value="C:plasma membrane"/>
    <property type="evidence" value="ECO:0007669"/>
    <property type="project" value="UniProtKB-SubCell"/>
</dbReference>
<dbReference type="InterPro" id="IPR010052">
    <property type="entry name" value="T2SS_protein-GspI"/>
</dbReference>
<dbReference type="PANTHER" id="PTHR38779:SF2">
    <property type="entry name" value="TYPE II SECRETION SYSTEM PROTEIN I-RELATED"/>
    <property type="match status" value="1"/>
</dbReference>
<dbReference type="NCBIfam" id="TIGR01707">
    <property type="entry name" value="gspI"/>
    <property type="match status" value="1"/>
</dbReference>
<dbReference type="PROSITE" id="PS00409">
    <property type="entry name" value="PROKAR_NTER_METHYL"/>
    <property type="match status" value="1"/>
</dbReference>
<keyword evidence="5 9" id="KW-0997">Cell inner membrane</keyword>
<dbReference type="InterPro" id="IPR012902">
    <property type="entry name" value="N_methyl_site"/>
</dbReference>
<dbReference type="Gene3D" id="3.30.1300.30">
    <property type="entry name" value="GSPII I/J protein-like"/>
    <property type="match status" value="1"/>
</dbReference>
<dbReference type="InterPro" id="IPR045584">
    <property type="entry name" value="Pilin-like"/>
</dbReference>
<name>A0A5E6PRQ4_PSEFL</name>
<comment type="function">
    <text evidence="9">Component of the type II secretion system required for the energy-dependent secretion of extracellular factors such as proteases and toxins from the periplasm.</text>
</comment>
<protein>
    <recommendedName>
        <fullName evidence="9">Type II secretion system protein I</fullName>
        <shortName evidence="9">T2SS minor pseudopilin I</shortName>
    </recommendedName>
</protein>
<comment type="subcellular location">
    <subcellularLocation>
        <location evidence="1 9">Cell inner membrane</location>
        <topology evidence="1 9">Single-pass membrane protein</topology>
    </subcellularLocation>
</comment>
<comment type="subunit">
    <text evidence="9">Type II secretion is composed of four main components: the outer membrane complex, the inner membrane complex, the cytoplasmic secretion ATPase and the periplasm-spanning pseudopilus.</text>
</comment>
<keyword evidence="7" id="KW-1133">Transmembrane helix</keyword>
<evidence type="ECO:0000313" key="11">
    <source>
        <dbReference type="EMBL" id="VVM46281.1"/>
    </source>
</evidence>
<dbReference type="GO" id="GO:0015628">
    <property type="term" value="P:protein secretion by the type II secretion system"/>
    <property type="evidence" value="ECO:0007669"/>
    <property type="project" value="UniProtKB-UniRule"/>
</dbReference>
<evidence type="ECO:0000256" key="7">
    <source>
        <dbReference type="ARBA" id="ARBA00022989"/>
    </source>
</evidence>
<evidence type="ECO:0000256" key="3">
    <source>
        <dbReference type="ARBA" id="ARBA00022475"/>
    </source>
</evidence>
<accession>A0A5E6PRQ4</accession>
<dbReference type="InterPro" id="IPR003413">
    <property type="entry name" value="T2SS_GspI_C"/>
</dbReference>
<gene>
    <name evidence="11" type="primary">xcpV</name>
    <name evidence="11" type="ORF">PS659_00551</name>
</gene>
<evidence type="ECO:0000256" key="4">
    <source>
        <dbReference type="ARBA" id="ARBA00022481"/>
    </source>
</evidence>
<organism evidence="11 12">
    <name type="scientific">Pseudomonas fluorescens</name>
    <dbReference type="NCBI Taxonomy" id="294"/>
    <lineage>
        <taxon>Bacteria</taxon>
        <taxon>Pseudomonadati</taxon>
        <taxon>Pseudomonadota</taxon>
        <taxon>Gammaproteobacteria</taxon>
        <taxon>Pseudomonadales</taxon>
        <taxon>Pseudomonadaceae</taxon>
        <taxon>Pseudomonas</taxon>
    </lineage>
</organism>
<dbReference type="PANTHER" id="PTHR38779">
    <property type="entry name" value="TYPE II SECRETION SYSTEM PROTEIN I-RELATED"/>
    <property type="match status" value="1"/>
</dbReference>
<dbReference type="SUPFAM" id="SSF54523">
    <property type="entry name" value="Pili subunits"/>
    <property type="match status" value="1"/>
</dbReference>
<dbReference type="AlphaFoldDB" id="A0A5E6PRQ4"/>
<evidence type="ECO:0000259" key="10">
    <source>
        <dbReference type="Pfam" id="PF02501"/>
    </source>
</evidence>
<evidence type="ECO:0000256" key="5">
    <source>
        <dbReference type="ARBA" id="ARBA00022519"/>
    </source>
</evidence>
<comment type="similarity">
    <text evidence="2 9">Belongs to the GSP I family.</text>
</comment>
<dbReference type="Pfam" id="PF07963">
    <property type="entry name" value="N_methyl"/>
    <property type="match status" value="1"/>
</dbReference>
<evidence type="ECO:0000256" key="8">
    <source>
        <dbReference type="ARBA" id="ARBA00023136"/>
    </source>
</evidence>
<evidence type="ECO:0000256" key="1">
    <source>
        <dbReference type="ARBA" id="ARBA00004377"/>
    </source>
</evidence>
<dbReference type="Pfam" id="PF02501">
    <property type="entry name" value="T2SSI"/>
    <property type="match status" value="1"/>
</dbReference>
<dbReference type="Proteomes" id="UP000326729">
    <property type="component" value="Unassembled WGS sequence"/>
</dbReference>
<proteinExistence type="inferred from homology"/>
<keyword evidence="6" id="KW-0812">Transmembrane</keyword>
<evidence type="ECO:0000256" key="6">
    <source>
        <dbReference type="ARBA" id="ARBA00022692"/>
    </source>
</evidence>
<evidence type="ECO:0000256" key="9">
    <source>
        <dbReference type="RuleBase" id="RU368030"/>
    </source>
</evidence>
<keyword evidence="4 9" id="KW-0488">Methylation</keyword>
<keyword evidence="3" id="KW-1003">Cell membrane</keyword>
<evidence type="ECO:0000256" key="2">
    <source>
        <dbReference type="ARBA" id="ARBA00008358"/>
    </source>
</evidence>
<feature type="domain" description="Type II secretion system protein GspI C-terminal" evidence="10">
    <location>
        <begin position="38"/>
        <end position="113"/>
    </location>
</feature>